<reference evidence="1 2" key="1">
    <citation type="submission" date="2024-01" db="EMBL/GenBank/DDBJ databases">
        <title>The genomes of 5 underutilized Papilionoideae crops provide insights into root nodulation and disease resistance.</title>
        <authorList>
            <person name="Yuan L."/>
        </authorList>
    </citation>
    <scope>NUCLEOTIDE SEQUENCE [LARGE SCALE GENOMIC DNA]</scope>
    <source>
        <strain evidence="1">LY-2023</strain>
        <tissue evidence="1">Leaf</tissue>
    </source>
</reference>
<evidence type="ECO:0000313" key="1">
    <source>
        <dbReference type="EMBL" id="KAK7285177.1"/>
    </source>
</evidence>
<dbReference type="Proteomes" id="UP001359559">
    <property type="component" value="Unassembled WGS sequence"/>
</dbReference>
<protein>
    <submittedName>
        <fullName evidence="1">Uncharacterized protein</fullName>
    </submittedName>
</protein>
<name>A0AAN9IRZ1_CLITE</name>
<accession>A0AAN9IRZ1</accession>
<proteinExistence type="predicted"/>
<comment type="caution">
    <text evidence="1">The sequence shown here is derived from an EMBL/GenBank/DDBJ whole genome shotgun (WGS) entry which is preliminary data.</text>
</comment>
<organism evidence="1 2">
    <name type="scientific">Clitoria ternatea</name>
    <name type="common">Butterfly pea</name>
    <dbReference type="NCBI Taxonomy" id="43366"/>
    <lineage>
        <taxon>Eukaryota</taxon>
        <taxon>Viridiplantae</taxon>
        <taxon>Streptophyta</taxon>
        <taxon>Embryophyta</taxon>
        <taxon>Tracheophyta</taxon>
        <taxon>Spermatophyta</taxon>
        <taxon>Magnoliopsida</taxon>
        <taxon>eudicotyledons</taxon>
        <taxon>Gunneridae</taxon>
        <taxon>Pentapetalae</taxon>
        <taxon>rosids</taxon>
        <taxon>fabids</taxon>
        <taxon>Fabales</taxon>
        <taxon>Fabaceae</taxon>
        <taxon>Papilionoideae</taxon>
        <taxon>50 kb inversion clade</taxon>
        <taxon>NPAAA clade</taxon>
        <taxon>indigoferoid/millettioid clade</taxon>
        <taxon>Phaseoleae</taxon>
        <taxon>Clitoria</taxon>
    </lineage>
</organism>
<evidence type="ECO:0000313" key="2">
    <source>
        <dbReference type="Proteomes" id="UP001359559"/>
    </source>
</evidence>
<dbReference type="AlphaFoldDB" id="A0AAN9IRZ1"/>
<keyword evidence="2" id="KW-1185">Reference proteome</keyword>
<gene>
    <name evidence="1" type="ORF">RJT34_19938</name>
</gene>
<dbReference type="EMBL" id="JAYKXN010000005">
    <property type="protein sequence ID" value="KAK7285177.1"/>
    <property type="molecule type" value="Genomic_DNA"/>
</dbReference>
<sequence>MDTWKIKPRHRALQHGISCGRAHAHLVHTTRNQARRNQHLDAQIGVVTRVRSVRPCDDEYGVESCKGITTLNNERQKTKPAWGTPLLVLAHVNKRGNDIELGHPNTQANVHMPVTDAKFSNFVI</sequence>